<sequence length="34" mass="3684">MLLSPSMDRIGKRNDHGCKTLTRPLPGTLTCLTG</sequence>
<organism evidence="1 2">
    <name type="scientific">Colletotrichum cuscutae</name>
    <dbReference type="NCBI Taxonomy" id="1209917"/>
    <lineage>
        <taxon>Eukaryota</taxon>
        <taxon>Fungi</taxon>
        <taxon>Dikarya</taxon>
        <taxon>Ascomycota</taxon>
        <taxon>Pezizomycotina</taxon>
        <taxon>Sordariomycetes</taxon>
        <taxon>Hypocreomycetidae</taxon>
        <taxon>Glomerellales</taxon>
        <taxon>Glomerellaceae</taxon>
        <taxon>Colletotrichum</taxon>
        <taxon>Colletotrichum acutatum species complex</taxon>
    </lineage>
</organism>
<protein>
    <submittedName>
        <fullName evidence="1">Uncharacterized protein</fullName>
    </submittedName>
</protein>
<dbReference type="EMBL" id="MPDP01000313">
    <property type="protein sequence ID" value="KAK1448002.1"/>
    <property type="molecule type" value="Genomic_DNA"/>
</dbReference>
<proteinExistence type="predicted"/>
<name>A0AAI9U0C9_9PEZI</name>
<reference evidence="1" key="1">
    <citation type="submission" date="2016-11" db="EMBL/GenBank/DDBJ databases">
        <title>The genome sequence of Colletotrichum cuscutae.</title>
        <authorList>
            <person name="Baroncelli R."/>
        </authorList>
    </citation>
    <scope>NUCLEOTIDE SEQUENCE</scope>
    <source>
        <strain evidence="1">IMI 304802</strain>
    </source>
</reference>
<dbReference type="Proteomes" id="UP001239213">
    <property type="component" value="Unassembled WGS sequence"/>
</dbReference>
<comment type="caution">
    <text evidence="1">The sequence shown here is derived from an EMBL/GenBank/DDBJ whole genome shotgun (WGS) entry which is preliminary data.</text>
</comment>
<gene>
    <name evidence="1" type="ORF">CCUS01_12077</name>
</gene>
<accession>A0AAI9U0C9</accession>
<keyword evidence="2" id="KW-1185">Reference proteome</keyword>
<evidence type="ECO:0000313" key="2">
    <source>
        <dbReference type="Proteomes" id="UP001239213"/>
    </source>
</evidence>
<dbReference type="AlphaFoldDB" id="A0AAI9U0C9"/>
<evidence type="ECO:0000313" key="1">
    <source>
        <dbReference type="EMBL" id="KAK1448002.1"/>
    </source>
</evidence>